<dbReference type="Gene3D" id="1.10.20.140">
    <property type="match status" value="1"/>
</dbReference>
<gene>
    <name evidence="10" type="primary">miaA</name>
    <name evidence="14" type="ORF">GPICK_09180</name>
</gene>
<dbReference type="Pfam" id="PF01715">
    <property type="entry name" value="IPPT"/>
    <property type="match status" value="1"/>
</dbReference>
<keyword evidence="4 10" id="KW-0808">Transferase</keyword>
<dbReference type="EMBL" id="CP009788">
    <property type="protein sequence ID" value="AJE03498.1"/>
    <property type="molecule type" value="Genomic_DNA"/>
</dbReference>
<evidence type="ECO:0000256" key="11">
    <source>
        <dbReference type="RuleBase" id="RU003783"/>
    </source>
</evidence>
<evidence type="ECO:0000313" key="15">
    <source>
        <dbReference type="Proteomes" id="UP000057609"/>
    </source>
</evidence>
<keyword evidence="7 10" id="KW-0067">ATP-binding</keyword>
<dbReference type="KEGG" id="gpi:GPICK_09180"/>
<keyword evidence="5 10" id="KW-0819">tRNA processing</keyword>
<dbReference type="SUPFAM" id="SSF52540">
    <property type="entry name" value="P-loop containing nucleoside triphosphate hydrolases"/>
    <property type="match status" value="1"/>
</dbReference>
<sequence length="309" mass="34467">MGSEARPELVIVQGPTASGKSDLAVRLAERFGGEVINADSMQVYRRMDIGTAKPSAELRARVPHHLLDVVEPDEPFSAADFRSHASRLIADIQTRGKRAILVGGTGLYIKALTRGLVESPGGDESLRRELEEQAEREGVSALHRRLAEVDPAAAARLHPNDRVRIVRALEVFLLTGRTLTSWHEGHGFSEQPYRCLHLGIEVERALLVRRVEERVDRMIEEGLVAEMEGLLVAGYAPSLKAMSSIGYKEICAYLAGACTLDEAIGLIKRNTRQYAKRQLTWFRKDAEINWVEYPAKFDSICSIVMEFYN</sequence>
<dbReference type="EC" id="2.5.1.75" evidence="10"/>
<dbReference type="PANTHER" id="PTHR11088:SF60">
    <property type="entry name" value="TRNA DIMETHYLALLYLTRANSFERASE"/>
    <property type="match status" value="1"/>
</dbReference>
<feature type="binding site" evidence="10">
    <location>
        <begin position="16"/>
        <end position="21"/>
    </location>
    <ligand>
        <name>substrate</name>
    </ligand>
</feature>
<feature type="site" description="Interaction with substrate tRNA" evidence="10">
    <location>
        <position position="105"/>
    </location>
</feature>
<evidence type="ECO:0000256" key="6">
    <source>
        <dbReference type="ARBA" id="ARBA00022741"/>
    </source>
</evidence>
<comment type="caution">
    <text evidence="10">Lacks conserved residue(s) required for the propagation of feature annotation.</text>
</comment>
<feature type="binding site" evidence="10">
    <location>
        <begin position="14"/>
        <end position="21"/>
    </location>
    <ligand>
        <name>ATP</name>
        <dbReference type="ChEBI" id="CHEBI:30616"/>
    </ligand>
</feature>
<evidence type="ECO:0000256" key="12">
    <source>
        <dbReference type="RuleBase" id="RU003784"/>
    </source>
</evidence>
<comment type="catalytic activity">
    <reaction evidence="9 10 11">
        <text>adenosine(37) in tRNA + dimethylallyl diphosphate = N(6)-dimethylallyladenosine(37) in tRNA + diphosphate</text>
        <dbReference type="Rhea" id="RHEA:26482"/>
        <dbReference type="Rhea" id="RHEA-COMP:10162"/>
        <dbReference type="Rhea" id="RHEA-COMP:10375"/>
        <dbReference type="ChEBI" id="CHEBI:33019"/>
        <dbReference type="ChEBI" id="CHEBI:57623"/>
        <dbReference type="ChEBI" id="CHEBI:74411"/>
        <dbReference type="ChEBI" id="CHEBI:74415"/>
        <dbReference type="EC" id="2.5.1.75"/>
    </reaction>
</comment>
<evidence type="ECO:0000256" key="1">
    <source>
        <dbReference type="ARBA" id="ARBA00001946"/>
    </source>
</evidence>
<dbReference type="PANTHER" id="PTHR11088">
    <property type="entry name" value="TRNA DIMETHYLALLYLTRANSFERASE"/>
    <property type="match status" value="1"/>
</dbReference>
<comment type="subunit">
    <text evidence="10">Monomer.</text>
</comment>
<evidence type="ECO:0000256" key="2">
    <source>
        <dbReference type="ARBA" id="ARBA00003213"/>
    </source>
</evidence>
<dbReference type="STRING" id="345632.GPICK_09180"/>
<dbReference type="FunFam" id="1.10.20.140:FF:000001">
    <property type="entry name" value="tRNA dimethylallyltransferase"/>
    <property type="match status" value="1"/>
</dbReference>
<dbReference type="RefSeq" id="WP_039742482.1">
    <property type="nucleotide sequence ID" value="NZ_CP009788.1"/>
</dbReference>
<evidence type="ECO:0000256" key="10">
    <source>
        <dbReference type="HAMAP-Rule" id="MF_00185"/>
    </source>
</evidence>
<evidence type="ECO:0000256" key="7">
    <source>
        <dbReference type="ARBA" id="ARBA00022840"/>
    </source>
</evidence>
<dbReference type="GO" id="GO:0005524">
    <property type="term" value="F:ATP binding"/>
    <property type="evidence" value="ECO:0007669"/>
    <property type="project" value="UniProtKB-UniRule"/>
</dbReference>
<evidence type="ECO:0000256" key="8">
    <source>
        <dbReference type="ARBA" id="ARBA00022842"/>
    </source>
</evidence>
<protein>
    <recommendedName>
        <fullName evidence="10">tRNA dimethylallyltransferase</fullName>
        <ecNumber evidence="10">2.5.1.75</ecNumber>
    </recommendedName>
    <alternativeName>
        <fullName evidence="10">Dimethylallyl diphosphate:tRNA dimethylallyltransferase</fullName>
        <shortName evidence="10">DMAPP:tRNA dimethylallyltransferase</shortName>
        <shortName evidence="10">DMATase</shortName>
    </alternativeName>
    <alternativeName>
        <fullName evidence="10">Isopentenyl-diphosphate:tRNA isopentenyltransferase</fullName>
        <shortName evidence="10">IPP transferase</shortName>
        <shortName evidence="10">IPPT</shortName>
        <shortName evidence="10">IPTase</shortName>
    </alternativeName>
</protein>
<comment type="function">
    <text evidence="2 10 12">Catalyzes the transfer of a dimethylallyl group onto the adenine at position 37 in tRNAs that read codons beginning with uridine, leading to the formation of N6-(dimethylallyl)adenosine (i(6)A).</text>
</comment>
<dbReference type="AlphaFoldDB" id="A0A0B5B9U7"/>
<dbReference type="HOGENOM" id="CLU_032616_0_1_7"/>
<keyword evidence="15" id="KW-1185">Reference proteome</keyword>
<dbReference type="InterPro" id="IPR039657">
    <property type="entry name" value="Dimethylallyltransferase"/>
</dbReference>
<dbReference type="GO" id="GO:0052381">
    <property type="term" value="F:tRNA dimethylallyltransferase activity"/>
    <property type="evidence" value="ECO:0007669"/>
    <property type="project" value="UniProtKB-UniRule"/>
</dbReference>
<evidence type="ECO:0000256" key="4">
    <source>
        <dbReference type="ARBA" id="ARBA00022679"/>
    </source>
</evidence>
<evidence type="ECO:0000256" key="3">
    <source>
        <dbReference type="ARBA" id="ARBA00005842"/>
    </source>
</evidence>
<dbReference type="Proteomes" id="UP000057609">
    <property type="component" value="Chromosome"/>
</dbReference>
<dbReference type="OrthoDB" id="9776390at2"/>
<evidence type="ECO:0000256" key="5">
    <source>
        <dbReference type="ARBA" id="ARBA00022694"/>
    </source>
</evidence>
<dbReference type="InterPro" id="IPR018022">
    <property type="entry name" value="IPT"/>
</dbReference>
<evidence type="ECO:0000313" key="14">
    <source>
        <dbReference type="EMBL" id="AJE03498.1"/>
    </source>
</evidence>
<feature type="site" description="Interaction with substrate tRNA" evidence="10">
    <location>
        <position position="127"/>
    </location>
</feature>
<comment type="cofactor">
    <cofactor evidence="1 10">
        <name>Mg(2+)</name>
        <dbReference type="ChEBI" id="CHEBI:18420"/>
    </cofactor>
</comment>
<accession>A0A0B5B9U7</accession>
<dbReference type="GO" id="GO:0006400">
    <property type="term" value="P:tRNA modification"/>
    <property type="evidence" value="ECO:0007669"/>
    <property type="project" value="TreeGrafter"/>
</dbReference>
<reference evidence="14 15" key="1">
    <citation type="journal article" date="2015" name="Genome Announc.">
        <title>Complete Genome of Geobacter pickeringii G13T, a Metal-Reducing Isolate from Sedimentary Kaolin Deposits.</title>
        <authorList>
            <person name="Badalamenti J.P."/>
            <person name="Bond D.R."/>
        </authorList>
    </citation>
    <scope>NUCLEOTIDE SEQUENCE [LARGE SCALE GENOMIC DNA]</scope>
    <source>
        <strain evidence="14 15">G13</strain>
    </source>
</reference>
<dbReference type="HAMAP" id="MF_00185">
    <property type="entry name" value="IPP_trans"/>
    <property type="match status" value="1"/>
</dbReference>
<name>A0A0B5B9U7_9BACT</name>
<dbReference type="NCBIfam" id="TIGR00174">
    <property type="entry name" value="miaA"/>
    <property type="match status" value="1"/>
</dbReference>
<dbReference type="InterPro" id="IPR027417">
    <property type="entry name" value="P-loop_NTPase"/>
</dbReference>
<dbReference type="Gene3D" id="3.40.50.300">
    <property type="entry name" value="P-loop containing nucleotide triphosphate hydrolases"/>
    <property type="match status" value="1"/>
</dbReference>
<proteinExistence type="inferred from homology"/>
<comment type="similarity">
    <text evidence="3 10 13">Belongs to the IPP transferase family.</text>
</comment>
<evidence type="ECO:0000256" key="13">
    <source>
        <dbReference type="RuleBase" id="RU003785"/>
    </source>
</evidence>
<keyword evidence="8 10" id="KW-0460">Magnesium</keyword>
<keyword evidence="6 10" id="KW-0547">Nucleotide-binding</keyword>
<feature type="region of interest" description="Interaction with substrate tRNA" evidence="10">
    <location>
        <begin position="39"/>
        <end position="42"/>
    </location>
</feature>
<evidence type="ECO:0000256" key="9">
    <source>
        <dbReference type="ARBA" id="ARBA00049563"/>
    </source>
</evidence>
<organism evidence="14 15">
    <name type="scientific">Geobacter pickeringii</name>
    <dbReference type="NCBI Taxonomy" id="345632"/>
    <lineage>
        <taxon>Bacteria</taxon>
        <taxon>Pseudomonadati</taxon>
        <taxon>Thermodesulfobacteriota</taxon>
        <taxon>Desulfuromonadia</taxon>
        <taxon>Geobacterales</taxon>
        <taxon>Geobacteraceae</taxon>
        <taxon>Geobacter</taxon>
    </lineage>
</organism>